<protein>
    <submittedName>
        <fullName evidence="12">Flavin-dependent oxidoreductase</fullName>
    </submittedName>
</protein>
<evidence type="ECO:0000256" key="6">
    <source>
        <dbReference type="ARBA" id="ARBA00023002"/>
    </source>
</evidence>
<dbReference type="RefSeq" id="WP_239169909.1">
    <property type="nucleotide sequence ID" value="NZ_BONA01000029.1"/>
</dbReference>
<dbReference type="InterPro" id="IPR001041">
    <property type="entry name" value="2Fe-2S_ferredoxin-type"/>
</dbReference>
<feature type="domain" description="2Fe-2S ferredoxin-type" evidence="10">
    <location>
        <begin position="339"/>
        <end position="428"/>
    </location>
</feature>
<evidence type="ECO:0000256" key="7">
    <source>
        <dbReference type="ARBA" id="ARBA00023004"/>
    </source>
</evidence>
<dbReference type="InterPro" id="IPR017938">
    <property type="entry name" value="Riboflavin_synthase-like_b-brl"/>
</dbReference>
<keyword evidence="4" id="KW-0479">Metal-binding</keyword>
<keyword evidence="2" id="KW-0285">Flavoprotein</keyword>
<dbReference type="Pfam" id="PF00111">
    <property type="entry name" value="Fer2"/>
    <property type="match status" value="1"/>
</dbReference>
<evidence type="ECO:0000256" key="5">
    <source>
        <dbReference type="ARBA" id="ARBA00022827"/>
    </source>
</evidence>
<dbReference type="SUPFAM" id="SSF63380">
    <property type="entry name" value="Riboflavin synthase domain-like"/>
    <property type="match status" value="1"/>
</dbReference>
<name>A0A316F959_9ACTN</name>
<evidence type="ECO:0000313" key="12">
    <source>
        <dbReference type="EMBL" id="PWK44262.1"/>
    </source>
</evidence>
<feature type="region of interest" description="Disordered" evidence="9">
    <location>
        <begin position="131"/>
        <end position="212"/>
    </location>
</feature>
<sequence length="428" mass="44845">MPFHPLRVAAVDRLCADAVAVTFDVPPELAPVFRFGPGQSLTVHRDGERRTYSICAPAGAAPRIGVREVPGGRISRWIVHDLRPGDLVDVAPPSGTFTPDLTAGGRHVLIAAGSGITPVLSIAASLLEASSHGPGVHPAPLGGSSSRPGISSGSLEASSSRSGASAAPMEVSSSPPAVFSPSSSSPGVSSSRRGGWLGRAAPHPRASSSSSSAGAEVTLFYGNRRADTVMFAEELADLKDRYPDRLELVHVLSREARESELFSGRLDGERLRELVPLLVDVPAVDHWWLCGPFGMVTDATTVLGELGVPAGRVHRELFWVDEAPPPPVRPESLADGPTSEVTVVLDGRKTTVPVPDGVTLLDGAQKSRPDLPFACKGGVCGTCRARVTDGEVTMRRNFALEDAEVAAGFVLTCQSLAATPKVVIDFDQ</sequence>
<evidence type="ECO:0000259" key="10">
    <source>
        <dbReference type="PROSITE" id="PS51085"/>
    </source>
</evidence>
<feature type="domain" description="FAD-binding FR-type" evidence="11">
    <location>
        <begin position="1"/>
        <end position="100"/>
    </location>
</feature>
<dbReference type="Pfam" id="PF00175">
    <property type="entry name" value="NAD_binding_1"/>
    <property type="match status" value="1"/>
</dbReference>
<dbReference type="PROSITE" id="PS51384">
    <property type="entry name" value="FAD_FR"/>
    <property type="match status" value="1"/>
</dbReference>
<evidence type="ECO:0000256" key="4">
    <source>
        <dbReference type="ARBA" id="ARBA00022723"/>
    </source>
</evidence>
<evidence type="ECO:0000256" key="3">
    <source>
        <dbReference type="ARBA" id="ARBA00022714"/>
    </source>
</evidence>
<dbReference type="AlphaFoldDB" id="A0A316F959"/>
<dbReference type="CDD" id="cd06214">
    <property type="entry name" value="PA_degradation_oxidoreductase_like"/>
    <property type="match status" value="1"/>
</dbReference>
<dbReference type="InterPro" id="IPR012675">
    <property type="entry name" value="Beta-grasp_dom_sf"/>
</dbReference>
<dbReference type="EMBL" id="QGGR01000012">
    <property type="protein sequence ID" value="PWK44262.1"/>
    <property type="molecule type" value="Genomic_DNA"/>
</dbReference>
<organism evidence="12 13">
    <name type="scientific">Actinoplanes xinjiangensis</name>
    <dbReference type="NCBI Taxonomy" id="512350"/>
    <lineage>
        <taxon>Bacteria</taxon>
        <taxon>Bacillati</taxon>
        <taxon>Actinomycetota</taxon>
        <taxon>Actinomycetes</taxon>
        <taxon>Micromonosporales</taxon>
        <taxon>Micromonosporaceae</taxon>
        <taxon>Actinoplanes</taxon>
    </lineage>
</organism>
<comment type="cofactor">
    <cofactor evidence="1">
        <name>FAD</name>
        <dbReference type="ChEBI" id="CHEBI:57692"/>
    </cofactor>
</comment>
<gene>
    <name evidence="12" type="ORF">BC793_112137</name>
</gene>
<evidence type="ECO:0000256" key="2">
    <source>
        <dbReference type="ARBA" id="ARBA00022630"/>
    </source>
</evidence>
<keyword evidence="3" id="KW-0001">2Fe-2S</keyword>
<dbReference type="GO" id="GO:0051537">
    <property type="term" value="F:2 iron, 2 sulfur cluster binding"/>
    <property type="evidence" value="ECO:0007669"/>
    <property type="project" value="UniProtKB-KW"/>
</dbReference>
<dbReference type="Gene3D" id="3.40.50.80">
    <property type="entry name" value="Nucleotide-binding domain of ferredoxin-NADP reductase (FNR) module"/>
    <property type="match status" value="1"/>
</dbReference>
<comment type="caution">
    <text evidence="12">The sequence shown here is derived from an EMBL/GenBank/DDBJ whole genome shotgun (WGS) entry which is preliminary data.</text>
</comment>
<dbReference type="GO" id="GO:0050660">
    <property type="term" value="F:flavin adenine dinucleotide binding"/>
    <property type="evidence" value="ECO:0007669"/>
    <property type="project" value="TreeGrafter"/>
</dbReference>
<dbReference type="PRINTS" id="PR00410">
    <property type="entry name" value="PHEHYDRXLASE"/>
</dbReference>
<dbReference type="SUPFAM" id="SSF54292">
    <property type="entry name" value="2Fe-2S ferredoxin-like"/>
    <property type="match status" value="1"/>
</dbReference>
<feature type="compositionally biased region" description="Low complexity" evidence="9">
    <location>
        <begin position="198"/>
        <end position="212"/>
    </location>
</feature>
<feature type="compositionally biased region" description="Low complexity" evidence="9">
    <location>
        <begin position="142"/>
        <end position="191"/>
    </location>
</feature>
<dbReference type="InterPro" id="IPR001433">
    <property type="entry name" value="OxRdtase_FAD/NAD-bd"/>
</dbReference>
<evidence type="ECO:0000313" key="13">
    <source>
        <dbReference type="Proteomes" id="UP000245697"/>
    </source>
</evidence>
<dbReference type="Proteomes" id="UP000245697">
    <property type="component" value="Unassembled WGS sequence"/>
</dbReference>
<keyword evidence="8" id="KW-0411">Iron-sulfur</keyword>
<dbReference type="SUPFAM" id="SSF52343">
    <property type="entry name" value="Ferredoxin reductase-like, C-terminal NADP-linked domain"/>
    <property type="match status" value="2"/>
</dbReference>
<dbReference type="GO" id="GO:0046872">
    <property type="term" value="F:metal ion binding"/>
    <property type="evidence" value="ECO:0007669"/>
    <property type="project" value="UniProtKB-KW"/>
</dbReference>
<evidence type="ECO:0000256" key="9">
    <source>
        <dbReference type="SAM" id="MobiDB-lite"/>
    </source>
</evidence>
<dbReference type="PROSITE" id="PS00197">
    <property type="entry name" value="2FE2S_FER_1"/>
    <property type="match status" value="1"/>
</dbReference>
<accession>A0A316F959</accession>
<keyword evidence="7" id="KW-0408">Iron</keyword>
<dbReference type="Gene3D" id="2.40.30.10">
    <property type="entry name" value="Translation factors"/>
    <property type="match status" value="1"/>
</dbReference>
<dbReference type="InterPro" id="IPR006058">
    <property type="entry name" value="2Fe2S_fd_BS"/>
</dbReference>
<dbReference type="InterPro" id="IPR050415">
    <property type="entry name" value="MRET"/>
</dbReference>
<evidence type="ECO:0000259" key="11">
    <source>
        <dbReference type="PROSITE" id="PS51384"/>
    </source>
</evidence>
<proteinExistence type="predicted"/>
<evidence type="ECO:0000256" key="8">
    <source>
        <dbReference type="ARBA" id="ARBA00023014"/>
    </source>
</evidence>
<dbReference type="InterPro" id="IPR039261">
    <property type="entry name" value="FNR_nucleotide-bd"/>
</dbReference>
<dbReference type="PANTHER" id="PTHR47354:SF8">
    <property type="entry name" value="1,2-PHENYLACETYL-COA EPOXIDASE, SUBUNIT E"/>
    <property type="match status" value="1"/>
</dbReference>
<dbReference type="GO" id="GO:0016491">
    <property type="term" value="F:oxidoreductase activity"/>
    <property type="evidence" value="ECO:0007669"/>
    <property type="project" value="UniProtKB-KW"/>
</dbReference>
<reference evidence="12 13" key="1">
    <citation type="submission" date="2018-05" db="EMBL/GenBank/DDBJ databases">
        <title>Genomic Encyclopedia of Archaeal and Bacterial Type Strains, Phase II (KMG-II): from individual species to whole genera.</title>
        <authorList>
            <person name="Goeker M."/>
        </authorList>
    </citation>
    <scope>NUCLEOTIDE SEQUENCE [LARGE SCALE GENOMIC DNA]</scope>
    <source>
        <strain evidence="12 13">DSM 45184</strain>
    </source>
</reference>
<keyword evidence="5" id="KW-0274">FAD</keyword>
<dbReference type="PANTHER" id="PTHR47354">
    <property type="entry name" value="NADH OXIDOREDUCTASE HCR"/>
    <property type="match status" value="1"/>
</dbReference>
<keyword evidence="13" id="KW-1185">Reference proteome</keyword>
<evidence type="ECO:0000256" key="1">
    <source>
        <dbReference type="ARBA" id="ARBA00001974"/>
    </source>
</evidence>
<dbReference type="InterPro" id="IPR036010">
    <property type="entry name" value="2Fe-2S_ferredoxin-like_sf"/>
</dbReference>
<dbReference type="PROSITE" id="PS51085">
    <property type="entry name" value="2FE2S_FER_2"/>
    <property type="match status" value="1"/>
</dbReference>
<dbReference type="InterPro" id="IPR017927">
    <property type="entry name" value="FAD-bd_FR_type"/>
</dbReference>
<dbReference type="Gene3D" id="3.10.20.30">
    <property type="match status" value="1"/>
</dbReference>
<keyword evidence="6" id="KW-0560">Oxidoreductase</keyword>
<dbReference type="CDD" id="cd00207">
    <property type="entry name" value="fer2"/>
    <property type="match status" value="1"/>
</dbReference>